<gene>
    <name evidence="8" type="ORF">FV139_17670</name>
</gene>
<evidence type="ECO:0000256" key="4">
    <source>
        <dbReference type="ARBA" id="ARBA00023172"/>
    </source>
</evidence>
<dbReference type="Gene3D" id="3.30.160.390">
    <property type="entry name" value="Integrase, DNA-binding domain"/>
    <property type="match status" value="1"/>
</dbReference>
<evidence type="ECO:0000256" key="5">
    <source>
        <dbReference type="PROSITE-ProRule" id="PRU01248"/>
    </source>
</evidence>
<dbReference type="PROSITE" id="PS51898">
    <property type="entry name" value="TYR_RECOMBINASE"/>
    <property type="match status" value="1"/>
</dbReference>
<dbReference type="SUPFAM" id="SSF56349">
    <property type="entry name" value="DNA breaking-rejoining enzymes"/>
    <property type="match status" value="1"/>
</dbReference>
<reference evidence="8 9" key="1">
    <citation type="submission" date="2019-08" db="EMBL/GenBank/DDBJ databases">
        <title>Parahaliea maris sp. nov., isolated from the surface seawater.</title>
        <authorList>
            <person name="Liu Y."/>
        </authorList>
    </citation>
    <scope>NUCLEOTIDE SEQUENCE [LARGE SCALE GENOMIC DNA]</scope>
    <source>
        <strain evidence="8 9">HSLHS9</strain>
    </source>
</reference>
<dbReference type="Gene3D" id="1.10.443.10">
    <property type="entry name" value="Intergrase catalytic core"/>
    <property type="match status" value="1"/>
</dbReference>
<dbReference type="InterPro" id="IPR010998">
    <property type="entry name" value="Integrase_recombinase_N"/>
</dbReference>
<dbReference type="InterPro" id="IPR050808">
    <property type="entry name" value="Phage_Integrase"/>
</dbReference>
<keyword evidence="9" id="KW-1185">Reference proteome</keyword>
<dbReference type="GO" id="GO:0015074">
    <property type="term" value="P:DNA integration"/>
    <property type="evidence" value="ECO:0007669"/>
    <property type="project" value="UniProtKB-KW"/>
</dbReference>
<feature type="domain" description="Core-binding (CB)" evidence="7">
    <location>
        <begin position="100"/>
        <end position="184"/>
    </location>
</feature>
<comment type="similarity">
    <text evidence="1">Belongs to the 'phage' integrase family.</text>
</comment>
<name>A0A5C8ZT96_9GAMM</name>
<dbReference type="InterPro" id="IPR013762">
    <property type="entry name" value="Integrase-like_cat_sf"/>
</dbReference>
<evidence type="ECO:0000259" key="6">
    <source>
        <dbReference type="PROSITE" id="PS51898"/>
    </source>
</evidence>
<dbReference type="GO" id="GO:0006310">
    <property type="term" value="P:DNA recombination"/>
    <property type="evidence" value="ECO:0007669"/>
    <property type="project" value="UniProtKB-KW"/>
</dbReference>
<feature type="domain" description="Tyr recombinase" evidence="6">
    <location>
        <begin position="205"/>
        <end position="382"/>
    </location>
</feature>
<dbReference type="Proteomes" id="UP000321039">
    <property type="component" value="Unassembled WGS sequence"/>
</dbReference>
<keyword evidence="3 5" id="KW-0238">DNA-binding</keyword>
<dbReference type="PANTHER" id="PTHR30629">
    <property type="entry name" value="PROPHAGE INTEGRASE"/>
    <property type="match status" value="1"/>
</dbReference>
<dbReference type="InterPro" id="IPR002104">
    <property type="entry name" value="Integrase_catalytic"/>
</dbReference>
<dbReference type="EMBL" id="VRZA01000007">
    <property type="protein sequence ID" value="TXS90802.1"/>
    <property type="molecule type" value="Genomic_DNA"/>
</dbReference>
<dbReference type="PROSITE" id="PS51900">
    <property type="entry name" value="CB"/>
    <property type="match status" value="1"/>
</dbReference>
<dbReference type="InterPro" id="IPR004107">
    <property type="entry name" value="Integrase_SAM-like_N"/>
</dbReference>
<evidence type="ECO:0000313" key="8">
    <source>
        <dbReference type="EMBL" id="TXS90802.1"/>
    </source>
</evidence>
<evidence type="ECO:0000256" key="3">
    <source>
        <dbReference type="ARBA" id="ARBA00023125"/>
    </source>
</evidence>
<dbReference type="CDD" id="cd00796">
    <property type="entry name" value="INT_Rci_Hp1_C"/>
    <property type="match status" value="1"/>
</dbReference>
<dbReference type="Pfam" id="PF14659">
    <property type="entry name" value="Phage_int_SAM_3"/>
    <property type="match status" value="1"/>
</dbReference>
<evidence type="ECO:0000313" key="9">
    <source>
        <dbReference type="Proteomes" id="UP000321039"/>
    </source>
</evidence>
<protein>
    <submittedName>
        <fullName evidence="8">Tyrosine-type recombinase/integrase</fullName>
    </submittedName>
</protein>
<dbReference type="GO" id="GO:0003677">
    <property type="term" value="F:DNA binding"/>
    <property type="evidence" value="ECO:0007669"/>
    <property type="project" value="UniProtKB-UniRule"/>
</dbReference>
<dbReference type="InterPro" id="IPR011010">
    <property type="entry name" value="DNA_brk_join_enz"/>
</dbReference>
<dbReference type="InterPro" id="IPR044068">
    <property type="entry name" value="CB"/>
</dbReference>
<dbReference type="InterPro" id="IPR038488">
    <property type="entry name" value="Integrase_DNA-bd_sf"/>
</dbReference>
<dbReference type="InterPro" id="IPR025166">
    <property type="entry name" value="Integrase_DNA_bind_dom"/>
</dbReference>
<comment type="caution">
    <text evidence="8">The sequence shown here is derived from an EMBL/GenBank/DDBJ whole genome shotgun (WGS) entry which is preliminary data.</text>
</comment>
<dbReference type="Gene3D" id="1.10.150.130">
    <property type="match status" value="1"/>
</dbReference>
<sequence length="396" mass="45525">MPAKVLDDNFIENGLICPPGRQRIEYTDINRTGLYIEVSAVTPGVGTYWYRYKDANGKTARVKVGRSTDVSIKDAKAKVKELKAKTHLGEDPAADVKAKKQVPTLAAYFEDTYLPHAKVNKRSWPYDKKMYDLRIKPRFGHIKLNQLRRADIQQFHNELGQSELSPATADHHLKLIRRMLNLAVEWDLIEKNPAIGVKQFNADNREERLMSDEELQRLLTTLDKATHRQRTVALIVKFLLFTGARVNEALNARWSEIDRKNRTWTIQARTSKSKRRRSVPLNDRALDILDQLRTKGRSEWLFVSSRKGDKRMTSINKVWQTLRKSADLEHIRLHDLRHMHASMLVSSGHSLYVVQKVLGHSDPSVTQRYSHLTSEALREATNSVGDYVDRVTKEAG</sequence>
<dbReference type="Pfam" id="PF13356">
    <property type="entry name" value="Arm-DNA-bind_3"/>
    <property type="match status" value="1"/>
</dbReference>
<dbReference type="PANTHER" id="PTHR30629:SF2">
    <property type="entry name" value="PROPHAGE INTEGRASE INTS-RELATED"/>
    <property type="match status" value="1"/>
</dbReference>
<dbReference type="AlphaFoldDB" id="A0A5C8ZT96"/>
<organism evidence="8 9">
    <name type="scientific">Parahaliea maris</name>
    <dbReference type="NCBI Taxonomy" id="2716870"/>
    <lineage>
        <taxon>Bacteria</taxon>
        <taxon>Pseudomonadati</taxon>
        <taxon>Pseudomonadota</taxon>
        <taxon>Gammaproteobacteria</taxon>
        <taxon>Cellvibrionales</taxon>
        <taxon>Halieaceae</taxon>
        <taxon>Parahaliea</taxon>
    </lineage>
</organism>
<keyword evidence="2" id="KW-0229">DNA integration</keyword>
<dbReference type="Pfam" id="PF00589">
    <property type="entry name" value="Phage_integrase"/>
    <property type="match status" value="1"/>
</dbReference>
<evidence type="ECO:0000256" key="1">
    <source>
        <dbReference type="ARBA" id="ARBA00008857"/>
    </source>
</evidence>
<evidence type="ECO:0000259" key="7">
    <source>
        <dbReference type="PROSITE" id="PS51900"/>
    </source>
</evidence>
<accession>A0A5C8ZT96</accession>
<proteinExistence type="inferred from homology"/>
<keyword evidence="4" id="KW-0233">DNA recombination</keyword>
<dbReference type="RefSeq" id="WP_148069801.1">
    <property type="nucleotide sequence ID" value="NZ_VRZA01000007.1"/>
</dbReference>
<evidence type="ECO:0000256" key="2">
    <source>
        <dbReference type="ARBA" id="ARBA00022908"/>
    </source>
</evidence>